<dbReference type="GO" id="GO:0043565">
    <property type="term" value="F:sequence-specific DNA binding"/>
    <property type="evidence" value="ECO:0007669"/>
    <property type="project" value="InterPro"/>
</dbReference>
<keyword evidence="2" id="KW-0238">DNA-binding</keyword>
<organism evidence="5 6">
    <name type="scientific">Sulfitobacter aestuariivivens</name>
    <dbReference type="NCBI Taxonomy" id="2766981"/>
    <lineage>
        <taxon>Bacteria</taxon>
        <taxon>Pseudomonadati</taxon>
        <taxon>Pseudomonadota</taxon>
        <taxon>Alphaproteobacteria</taxon>
        <taxon>Rhodobacterales</taxon>
        <taxon>Roseobacteraceae</taxon>
        <taxon>Sulfitobacter</taxon>
    </lineage>
</organism>
<gene>
    <name evidence="5" type="ORF">H9Q16_18450</name>
</gene>
<dbReference type="Proteomes" id="UP000635142">
    <property type="component" value="Unassembled WGS sequence"/>
</dbReference>
<keyword evidence="3" id="KW-0804">Transcription</keyword>
<reference evidence="5" key="1">
    <citation type="submission" date="2020-08" db="EMBL/GenBank/DDBJ databases">
        <title>Sulfitobacter aestuariivivens sp. nov., isolated from a tidal flat.</title>
        <authorList>
            <person name="Park S."/>
            <person name="Yoon J.-H."/>
        </authorList>
    </citation>
    <scope>NUCLEOTIDE SEQUENCE</scope>
    <source>
        <strain evidence="5">TSTF-M16</strain>
    </source>
</reference>
<dbReference type="InterPro" id="IPR029062">
    <property type="entry name" value="Class_I_gatase-like"/>
</dbReference>
<protein>
    <submittedName>
        <fullName evidence="5">GlxA family transcriptional regulator</fullName>
    </submittedName>
</protein>
<evidence type="ECO:0000256" key="3">
    <source>
        <dbReference type="ARBA" id="ARBA00023163"/>
    </source>
</evidence>
<dbReference type="InterPro" id="IPR009057">
    <property type="entry name" value="Homeodomain-like_sf"/>
</dbReference>
<dbReference type="SUPFAM" id="SSF46689">
    <property type="entry name" value="Homeodomain-like"/>
    <property type="match status" value="2"/>
</dbReference>
<dbReference type="InterPro" id="IPR018060">
    <property type="entry name" value="HTH_AraC"/>
</dbReference>
<evidence type="ECO:0000256" key="2">
    <source>
        <dbReference type="ARBA" id="ARBA00023125"/>
    </source>
</evidence>
<proteinExistence type="predicted"/>
<dbReference type="Pfam" id="PF01965">
    <property type="entry name" value="DJ-1_PfpI"/>
    <property type="match status" value="1"/>
</dbReference>
<dbReference type="Gene3D" id="3.40.50.880">
    <property type="match status" value="1"/>
</dbReference>
<comment type="caution">
    <text evidence="5">The sequence shown here is derived from an EMBL/GenBank/DDBJ whole genome shotgun (WGS) entry which is preliminary data.</text>
</comment>
<dbReference type="GO" id="GO:0003700">
    <property type="term" value="F:DNA-binding transcription factor activity"/>
    <property type="evidence" value="ECO:0007669"/>
    <property type="project" value="InterPro"/>
</dbReference>
<dbReference type="InterPro" id="IPR002818">
    <property type="entry name" value="DJ-1/PfpI"/>
</dbReference>
<sequence length="333" mass="36217">MTQDAQIRTVGFLILPGFPMACLTSMIEPLRAANEISQQDHFAWRVISEDGGKVTSSARVVFDADVALDGARDIDLLMVLASPVSSFADPRKGNGALRRMARGGLHFGAVSGGVFQLARAGLLEGHRASVHWCYDAAFRAEFPDLEVDGNLIVTDRRCHTVSGSDAAFDLSLRLIEAALGPRVSYEVACWFQHPVMRGDGVQQAIPLHPTGDARLPDLVARAIALFSADLEAGMNVNDVAAALGVTPRQVERSFKSALGQSPLHYFRQLRMKAARQMVLYTRESVEDIAFAVGYATATPLNRHYKTAFGLLPSQDRAQINTFRVEGSRPLPNA</sequence>
<dbReference type="PANTHER" id="PTHR43130:SF3">
    <property type="entry name" value="HTH-TYPE TRANSCRIPTIONAL REGULATOR RV1931C"/>
    <property type="match status" value="1"/>
</dbReference>
<evidence type="ECO:0000259" key="4">
    <source>
        <dbReference type="PROSITE" id="PS01124"/>
    </source>
</evidence>
<dbReference type="SUPFAM" id="SSF52317">
    <property type="entry name" value="Class I glutamine amidotransferase-like"/>
    <property type="match status" value="1"/>
</dbReference>
<dbReference type="SMART" id="SM00342">
    <property type="entry name" value="HTH_ARAC"/>
    <property type="match status" value="1"/>
</dbReference>
<keyword evidence="6" id="KW-1185">Reference proteome</keyword>
<dbReference type="PROSITE" id="PS00041">
    <property type="entry name" value="HTH_ARAC_FAMILY_1"/>
    <property type="match status" value="1"/>
</dbReference>
<keyword evidence="1" id="KW-0805">Transcription regulation</keyword>
<name>A0A927DA09_9RHOB</name>
<evidence type="ECO:0000313" key="5">
    <source>
        <dbReference type="EMBL" id="MBD3665922.1"/>
    </source>
</evidence>
<dbReference type="InterPro" id="IPR018062">
    <property type="entry name" value="HTH_AraC-typ_CS"/>
</dbReference>
<dbReference type="PANTHER" id="PTHR43130">
    <property type="entry name" value="ARAC-FAMILY TRANSCRIPTIONAL REGULATOR"/>
    <property type="match status" value="1"/>
</dbReference>
<dbReference type="CDD" id="cd03136">
    <property type="entry name" value="GATase1_AraC_ArgR_like"/>
    <property type="match status" value="1"/>
</dbReference>
<evidence type="ECO:0000256" key="1">
    <source>
        <dbReference type="ARBA" id="ARBA00023015"/>
    </source>
</evidence>
<dbReference type="AlphaFoldDB" id="A0A927DA09"/>
<dbReference type="Pfam" id="PF12833">
    <property type="entry name" value="HTH_18"/>
    <property type="match status" value="1"/>
</dbReference>
<evidence type="ECO:0000313" key="6">
    <source>
        <dbReference type="Proteomes" id="UP000635142"/>
    </source>
</evidence>
<dbReference type="Gene3D" id="1.10.10.60">
    <property type="entry name" value="Homeodomain-like"/>
    <property type="match status" value="1"/>
</dbReference>
<feature type="domain" description="HTH araC/xylS-type" evidence="4">
    <location>
        <begin position="220"/>
        <end position="318"/>
    </location>
</feature>
<dbReference type="EMBL" id="JACTAG010000003">
    <property type="protein sequence ID" value="MBD3665922.1"/>
    <property type="molecule type" value="Genomic_DNA"/>
</dbReference>
<accession>A0A927DA09</accession>
<dbReference type="PROSITE" id="PS01124">
    <property type="entry name" value="HTH_ARAC_FAMILY_2"/>
    <property type="match status" value="1"/>
</dbReference>
<dbReference type="RefSeq" id="WP_191076952.1">
    <property type="nucleotide sequence ID" value="NZ_JACTAG010000003.1"/>
</dbReference>
<dbReference type="InterPro" id="IPR052158">
    <property type="entry name" value="INH-QAR"/>
</dbReference>